<accession>A0A6J4LDM8</accession>
<feature type="non-terminal residue" evidence="2">
    <location>
        <position position="1"/>
    </location>
</feature>
<protein>
    <submittedName>
        <fullName evidence="2">Uncharacterized protein</fullName>
    </submittedName>
</protein>
<evidence type="ECO:0000313" key="2">
    <source>
        <dbReference type="EMBL" id="CAA9329613.1"/>
    </source>
</evidence>
<feature type="region of interest" description="Disordered" evidence="1">
    <location>
        <begin position="1"/>
        <end position="103"/>
    </location>
</feature>
<feature type="compositionally biased region" description="Gly residues" evidence="1">
    <location>
        <begin position="61"/>
        <end position="70"/>
    </location>
</feature>
<proteinExistence type="predicted"/>
<dbReference type="EMBL" id="CADCUF010000113">
    <property type="protein sequence ID" value="CAA9329613.1"/>
    <property type="molecule type" value="Genomic_DNA"/>
</dbReference>
<reference evidence="2" key="1">
    <citation type="submission" date="2020-02" db="EMBL/GenBank/DDBJ databases">
        <authorList>
            <person name="Meier V. D."/>
        </authorList>
    </citation>
    <scope>NUCLEOTIDE SEQUENCE</scope>
    <source>
        <strain evidence="2">AVDCRST_MAG24</strain>
    </source>
</reference>
<feature type="compositionally biased region" description="Basic residues" evidence="1">
    <location>
        <begin position="28"/>
        <end position="56"/>
    </location>
</feature>
<feature type="non-terminal residue" evidence="2">
    <location>
        <position position="103"/>
    </location>
</feature>
<organism evidence="2">
    <name type="scientific">uncultured Nocardioidaceae bacterium</name>
    <dbReference type="NCBI Taxonomy" id="253824"/>
    <lineage>
        <taxon>Bacteria</taxon>
        <taxon>Bacillati</taxon>
        <taxon>Actinomycetota</taxon>
        <taxon>Actinomycetes</taxon>
        <taxon>Propionibacteriales</taxon>
        <taxon>Nocardioidaceae</taxon>
        <taxon>environmental samples</taxon>
    </lineage>
</organism>
<dbReference type="AlphaFoldDB" id="A0A6J4LDM8"/>
<sequence>ERPRAVAGSHLGTRERGPGALLGGGEGRRRRPGDRGRGIRRGQPRRARRPGARRPPRQPGPGSGAGGLLGARGRPAGRLGGAGVGHRATRCDRRVPASVRGRL</sequence>
<evidence type="ECO:0000256" key="1">
    <source>
        <dbReference type="SAM" id="MobiDB-lite"/>
    </source>
</evidence>
<gene>
    <name evidence="2" type="ORF">AVDCRST_MAG24-740</name>
</gene>
<name>A0A6J4LDM8_9ACTN</name>